<keyword evidence="3" id="KW-1185">Reference proteome</keyword>
<dbReference type="GO" id="GO:0016747">
    <property type="term" value="F:acyltransferase activity, transferring groups other than amino-acyl groups"/>
    <property type="evidence" value="ECO:0007669"/>
    <property type="project" value="InterPro"/>
</dbReference>
<dbReference type="PROSITE" id="PS51186">
    <property type="entry name" value="GNAT"/>
    <property type="match status" value="1"/>
</dbReference>
<dbReference type="Pfam" id="PF13302">
    <property type="entry name" value="Acetyltransf_3"/>
    <property type="match status" value="1"/>
</dbReference>
<dbReference type="AlphaFoldDB" id="A0AA39W9S6"/>
<dbReference type="EMBL" id="JAUJDW010000221">
    <property type="protein sequence ID" value="KAK0610287.1"/>
    <property type="molecule type" value="Genomic_DNA"/>
</dbReference>
<dbReference type="InterPro" id="IPR000182">
    <property type="entry name" value="GNAT_dom"/>
</dbReference>
<dbReference type="Gene3D" id="3.40.630.30">
    <property type="match status" value="1"/>
</dbReference>
<dbReference type="PANTHER" id="PTHR43415:SF3">
    <property type="entry name" value="GNAT-FAMILY ACETYLTRANSFERASE"/>
    <property type="match status" value="1"/>
</dbReference>
<feature type="domain" description="N-acetyltransferase" evidence="1">
    <location>
        <begin position="10"/>
        <end position="182"/>
    </location>
</feature>
<gene>
    <name evidence="2" type="primary">yokL</name>
    <name evidence="2" type="ORF">DIS24_g12079</name>
</gene>
<dbReference type="CDD" id="cd04301">
    <property type="entry name" value="NAT_SF"/>
    <property type="match status" value="1"/>
</dbReference>
<evidence type="ECO:0000259" key="1">
    <source>
        <dbReference type="PROSITE" id="PS51186"/>
    </source>
</evidence>
<evidence type="ECO:0000313" key="2">
    <source>
        <dbReference type="EMBL" id="KAK0610287.1"/>
    </source>
</evidence>
<protein>
    <submittedName>
        <fullName evidence="2">SPBc2 prophage-derived uncharacterized N-acetyltransferase YokL</fullName>
    </submittedName>
</protein>
<dbReference type="Proteomes" id="UP001175001">
    <property type="component" value="Unassembled WGS sequence"/>
</dbReference>
<dbReference type="PANTHER" id="PTHR43415">
    <property type="entry name" value="SPERMIDINE N(1)-ACETYLTRANSFERASE"/>
    <property type="match status" value="1"/>
</dbReference>
<dbReference type="SUPFAM" id="SSF55729">
    <property type="entry name" value="Acyl-CoA N-acyltransferases (Nat)"/>
    <property type="match status" value="1"/>
</dbReference>
<evidence type="ECO:0000313" key="3">
    <source>
        <dbReference type="Proteomes" id="UP001175001"/>
    </source>
</evidence>
<dbReference type="InterPro" id="IPR016181">
    <property type="entry name" value="Acyl_CoA_acyltransferase"/>
</dbReference>
<organism evidence="2 3">
    <name type="scientific">Lasiodiplodia hormozganensis</name>
    <dbReference type="NCBI Taxonomy" id="869390"/>
    <lineage>
        <taxon>Eukaryota</taxon>
        <taxon>Fungi</taxon>
        <taxon>Dikarya</taxon>
        <taxon>Ascomycota</taxon>
        <taxon>Pezizomycotina</taxon>
        <taxon>Dothideomycetes</taxon>
        <taxon>Dothideomycetes incertae sedis</taxon>
        <taxon>Botryosphaeriales</taxon>
        <taxon>Botryosphaeriaceae</taxon>
        <taxon>Lasiodiplodia</taxon>
    </lineage>
</organism>
<reference evidence="2" key="1">
    <citation type="submission" date="2023-06" db="EMBL/GenBank/DDBJ databases">
        <title>Multi-omics analyses reveal the molecular pathogenesis toolkit of Lasiodiplodia hormozganensis, a cross-kingdom pathogen.</title>
        <authorList>
            <person name="Felix C."/>
            <person name="Meneses R."/>
            <person name="Goncalves M.F.M."/>
            <person name="Tilleman L."/>
            <person name="Duarte A.S."/>
            <person name="Jorrin-Novo J.V."/>
            <person name="Van De Peer Y."/>
            <person name="Deforce D."/>
            <person name="Van Nieuwerburgh F."/>
            <person name="Esteves A.C."/>
            <person name="Alves A."/>
        </authorList>
    </citation>
    <scope>NUCLEOTIDE SEQUENCE</scope>
    <source>
        <strain evidence="2">CBS 339.90</strain>
    </source>
</reference>
<name>A0AA39W9S6_9PEZI</name>
<accession>A0AA39W9S6</accession>
<proteinExistence type="predicted"/>
<comment type="caution">
    <text evidence="2">The sequence shown here is derived from an EMBL/GenBank/DDBJ whole genome shotgun (WGS) entry which is preliminary data.</text>
</comment>
<sequence length="199" mass="22585">MRNPFCSERLHYRAIRDTAEDEAFVHSIQNDPLAYGLSNMTLLRPETTRASGEWKKHLTEKCLIAVIICIAPPLPATSAEEEAAVPIGIISLTNPQPGYEHHRNSNLGVDILAAHRGKGYGGEAIQWIVDWGFQYAGLHRIGLECFSYNEGAARLYERLGFVAEGRKRETVWFDGAWHDMLQFSMLEQEWKEKQEKAGR</sequence>